<feature type="transmembrane region" description="Helical" evidence="7">
    <location>
        <begin position="19"/>
        <end position="41"/>
    </location>
</feature>
<dbReference type="InterPro" id="IPR020846">
    <property type="entry name" value="MFS_dom"/>
</dbReference>
<accession>A0A6J1N3L4</accession>
<feature type="transmembrane region" description="Helical" evidence="7">
    <location>
        <begin position="336"/>
        <end position="357"/>
    </location>
</feature>
<feature type="transmembrane region" description="Helical" evidence="7">
    <location>
        <begin position="89"/>
        <end position="108"/>
    </location>
</feature>
<dbReference type="SUPFAM" id="SSF103473">
    <property type="entry name" value="MFS general substrate transporter"/>
    <property type="match status" value="1"/>
</dbReference>
<evidence type="ECO:0000259" key="8">
    <source>
        <dbReference type="PROSITE" id="PS50850"/>
    </source>
</evidence>
<keyword evidence="9" id="KW-1185">Reference proteome</keyword>
<keyword evidence="2 7" id="KW-0812">Transmembrane</keyword>
<dbReference type="Pfam" id="PF00083">
    <property type="entry name" value="Sugar_tr"/>
    <property type="match status" value="1"/>
</dbReference>
<feature type="region of interest" description="Disordered" evidence="6">
    <location>
        <begin position="479"/>
        <end position="505"/>
    </location>
</feature>
<dbReference type="OrthoDB" id="6133115at2759"/>
<dbReference type="PANTHER" id="PTHR48021:SF68">
    <property type="entry name" value="MAJOR FACILITATOR SUPERFAMILY (MFS) PROFILE DOMAIN-CONTAINING PROTEIN"/>
    <property type="match status" value="1"/>
</dbReference>
<feature type="transmembrane region" description="Helical" evidence="7">
    <location>
        <begin position="171"/>
        <end position="190"/>
    </location>
</feature>
<evidence type="ECO:0000256" key="7">
    <source>
        <dbReference type="SAM" id="Phobius"/>
    </source>
</evidence>
<dbReference type="Gene3D" id="1.20.1250.20">
    <property type="entry name" value="MFS general substrate transporter like domains"/>
    <property type="match status" value="1"/>
</dbReference>
<feature type="transmembrane region" description="Helical" evidence="7">
    <location>
        <begin position="114"/>
        <end position="135"/>
    </location>
</feature>
<evidence type="ECO:0000256" key="2">
    <source>
        <dbReference type="ARBA" id="ARBA00022692"/>
    </source>
</evidence>
<feature type="domain" description="Major facilitator superfamily (MFS) profile" evidence="8">
    <location>
        <begin position="20"/>
        <end position="461"/>
    </location>
</feature>
<dbReference type="GO" id="GO:0005886">
    <property type="term" value="C:plasma membrane"/>
    <property type="evidence" value="ECO:0007669"/>
    <property type="project" value="UniProtKB-SubCell"/>
</dbReference>
<dbReference type="PANTHER" id="PTHR48021">
    <property type="match status" value="1"/>
</dbReference>
<dbReference type="PROSITE" id="PS50850">
    <property type="entry name" value="MFS"/>
    <property type="match status" value="1"/>
</dbReference>
<keyword evidence="4 7" id="KW-0472">Membrane</keyword>
<protein>
    <submittedName>
        <fullName evidence="10">Facilitated trehalose transporter Tret1-like</fullName>
    </submittedName>
</protein>
<evidence type="ECO:0000256" key="6">
    <source>
        <dbReference type="SAM" id="MobiDB-lite"/>
    </source>
</evidence>
<sequence length="505" mass="56309">MDHGVNHDPWISPFMKQCFVSLGVSLNVAAHGLVMGFAAILLPQLRRADSVIPIDDTTGSWIAAILGFSLIAGNFLVPSIMARFGRRTANLISIAPMIVGWFSIVLATNVTTLLVARFLQGLAMGMSGFLGPVLIGEYTNPKNRGAFLTLVSLTICTAVLFVHTVGSFVTWQVTALVMTGIVFTDLLIIIHSPESPSWLAYQGRYDECRKVFHWLRGYGEDDELEKLIAASKIMRETKQYANVQDSFVKSLRNNLAYFYVTLRKKEFYKPIFIMVHIYTLAKWSGANIIAAYTVDIFENVVGSDVNISLLIITLDVQKILSSFIAVFIIRKIKRRTLLWVAGGLNLFAYITIASYTYCKAHNLLPFDHPAIGILLIHIHVISIATGTIPLPIIIAGELFPLQYRSLAGGISMLFLSTNLFITMKTLPFLFKNIGIYGAYVLYATVVGYCLLIAWLYLPETKDKTLLEIENEFRGRSLSPEDLKSAQSLTSEHNNMNSRRTRSMVV</sequence>
<feature type="transmembrane region" description="Helical" evidence="7">
    <location>
        <begin position="306"/>
        <end position="329"/>
    </location>
</feature>
<dbReference type="GO" id="GO:0022857">
    <property type="term" value="F:transmembrane transporter activity"/>
    <property type="evidence" value="ECO:0007669"/>
    <property type="project" value="InterPro"/>
</dbReference>
<dbReference type="KEGG" id="bany:112047027"/>
<proteinExistence type="predicted"/>
<dbReference type="InterPro" id="IPR003663">
    <property type="entry name" value="Sugar/inositol_transpt"/>
</dbReference>
<feature type="transmembrane region" description="Helical" evidence="7">
    <location>
        <begin position="406"/>
        <end position="430"/>
    </location>
</feature>
<dbReference type="PROSITE" id="PS00217">
    <property type="entry name" value="SUGAR_TRANSPORT_2"/>
    <property type="match status" value="1"/>
</dbReference>
<dbReference type="RefSeq" id="XP_023939697.2">
    <property type="nucleotide sequence ID" value="XM_024083929.2"/>
</dbReference>
<name>A0A6J1N3L4_BICAN</name>
<dbReference type="InterPro" id="IPR005828">
    <property type="entry name" value="MFS_sugar_transport-like"/>
</dbReference>
<feature type="transmembrane region" description="Helical" evidence="7">
    <location>
        <begin position="61"/>
        <end position="77"/>
    </location>
</feature>
<evidence type="ECO:0000313" key="10">
    <source>
        <dbReference type="RefSeq" id="XP_023939697.2"/>
    </source>
</evidence>
<dbReference type="PRINTS" id="PR00171">
    <property type="entry name" value="SUGRTRNSPORT"/>
</dbReference>
<organism evidence="9 10">
    <name type="scientific">Bicyclus anynana</name>
    <name type="common">Squinting bush brown butterfly</name>
    <dbReference type="NCBI Taxonomy" id="110368"/>
    <lineage>
        <taxon>Eukaryota</taxon>
        <taxon>Metazoa</taxon>
        <taxon>Ecdysozoa</taxon>
        <taxon>Arthropoda</taxon>
        <taxon>Hexapoda</taxon>
        <taxon>Insecta</taxon>
        <taxon>Pterygota</taxon>
        <taxon>Neoptera</taxon>
        <taxon>Endopterygota</taxon>
        <taxon>Lepidoptera</taxon>
        <taxon>Glossata</taxon>
        <taxon>Ditrysia</taxon>
        <taxon>Papilionoidea</taxon>
        <taxon>Nymphalidae</taxon>
        <taxon>Satyrinae</taxon>
        <taxon>Satyrini</taxon>
        <taxon>Mycalesina</taxon>
        <taxon>Bicyclus</taxon>
    </lineage>
</organism>
<keyword evidence="3 7" id="KW-1133">Transmembrane helix</keyword>
<reference evidence="10" key="1">
    <citation type="submission" date="2025-08" db="UniProtKB">
        <authorList>
            <consortium name="RefSeq"/>
        </authorList>
    </citation>
    <scope>IDENTIFICATION</scope>
</reference>
<gene>
    <name evidence="10" type="primary">LOC112047027</name>
</gene>
<dbReference type="GeneID" id="112047027"/>
<evidence type="ECO:0000256" key="4">
    <source>
        <dbReference type="ARBA" id="ARBA00023136"/>
    </source>
</evidence>
<evidence type="ECO:0000256" key="1">
    <source>
        <dbReference type="ARBA" id="ARBA00004141"/>
    </source>
</evidence>
<evidence type="ECO:0000256" key="3">
    <source>
        <dbReference type="ARBA" id="ARBA00022989"/>
    </source>
</evidence>
<feature type="transmembrane region" description="Helical" evidence="7">
    <location>
        <begin position="271"/>
        <end position="294"/>
    </location>
</feature>
<feature type="transmembrane region" description="Helical" evidence="7">
    <location>
        <begin position="147"/>
        <end position="165"/>
    </location>
</feature>
<evidence type="ECO:0000313" key="9">
    <source>
        <dbReference type="Proteomes" id="UP001652582"/>
    </source>
</evidence>
<dbReference type="InterPro" id="IPR050549">
    <property type="entry name" value="MFS_Trehalose_Transporter"/>
</dbReference>
<keyword evidence="5" id="KW-0325">Glycoprotein</keyword>
<evidence type="ECO:0000256" key="5">
    <source>
        <dbReference type="ARBA" id="ARBA00023180"/>
    </source>
</evidence>
<comment type="subcellular location">
    <subcellularLocation>
        <location evidence="1">Membrane</location>
        <topology evidence="1">Multi-pass membrane protein</topology>
    </subcellularLocation>
</comment>
<dbReference type="InterPro" id="IPR036259">
    <property type="entry name" value="MFS_trans_sf"/>
</dbReference>
<dbReference type="AlphaFoldDB" id="A0A6J1N3L4"/>
<feature type="compositionally biased region" description="Polar residues" evidence="6">
    <location>
        <begin position="484"/>
        <end position="497"/>
    </location>
</feature>
<feature type="transmembrane region" description="Helical" evidence="7">
    <location>
        <begin position="436"/>
        <end position="457"/>
    </location>
</feature>
<feature type="transmembrane region" description="Helical" evidence="7">
    <location>
        <begin position="369"/>
        <end position="394"/>
    </location>
</feature>
<dbReference type="Proteomes" id="UP001652582">
    <property type="component" value="Chromosome 25"/>
</dbReference>
<dbReference type="InterPro" id="IPR005829">
    <property type="entry name" value="Sugar_transporter_CS"/>
</dbReference>